<comment type="caution">
    <text evidence="1">The sequence shown here is derived from an EMBL/GenBank/DDBJ whole genome shotgun (WGS) entry which is preliminary data.</text>
</comment>
<dbReference type="RefSeq" id="WP_344928338.1">
    <property type="nucleotide sequence ID" value="NZ_BAAAYK010000038.1"/>
</dbReference>
<dbReference type="SUPFAM" id="SSF52540">
    <property type="entry name" value="P-loop containing nucleoside triphosphate hydrolases"/>
    <property type="match status" value="1"/>
</dbReference>
<dbReference type="PANTHER" id="PTHR47691">
    <property type="entry name" value="REGULATOR-RELATED"/>
    <property type="match status" value="1"/>
</dbReference>
<dbReference type="SMART" id="SM00028">
    <property type="entry name" value="TPR"/>
    <property type="match status" value="3"/>
</dbReference>
<dbReference type="Gene3D" id="3.40.50.300">
    <property type="entry name" value="P-loop containing nucleotide triphosphate hydrolases"/>
    <property type="match status" value="1"/>
</dbReference>
<evidence type="ECO:0000313" key="1">
    <source>
        <dbReference type="EMBL" id="GAA3359907.1"/>
    </source>
</evidence>
<evidence type="ECO:0000313" key="2">
    <source>
        <dbReference type="Proteomes" id="UP001500483"/>
    </source>
</evidence>
<organism evidence="1 2">
    <name type="scientific">Saccharopolyspora gregorii</name>
    <dbReference type="NCBI Taxonomy" id="33914"/>
    <lineage>
        <taxon>Bacteria</taxon>
        <taxon>Bacillati</taxon>
        <taxon>Actinomycetota</taxon>
        <taxon>Actinomycetes</taxon>
        <taxon>Pseudonocardiales</taxon>
        <taxon>Pseudonocardiaceae</taxon>
        <taxon>Saccharopolyspora</taxon>
    </lineage>
</organism>
<dbReference type="Proteomes" id="UP001500483">
    <property type="component" value="Unassembled WGS sequence"/>
</dbReference>
<dbReference type="PRINTS" id="PR00364">
    <property type="entry name" value="DISEASERSIST"/>
</dbReference>
<dbReference type="InterPro" id="IPR011990">
    <property type="entry name" value="TPR-like_helical_dom_sf"/>
</dbReference>
<keyword evidence="2" id="KW-1185">Reference proteome</keyword>
<dbReference type="Gene3D" id="1.25.40.10">
    <property type="entry name" value="Tetratricopeptide repeat domain"/>
    <property type="match status" value="1"/>
</dbReference>
<dbReference type="InterPro" id="IPR027417">
    <property type="entry name" value="P-loop_NTPase"/>
</dbReference>
<dbReference type="SUPFAM" id="SSF48452">
    <property type="entry name" value="TPR-like"/>
    <property type="match status" value="1"/>
</dbReference>
<reference evidence="2" key="1">
    <citation type="journal article" date="2019" name="Int. J. Syst. Evol. Microbiol.">
        <title>The Global Catalogue of Microorganisms (GCM) 10K type strain sequencing project: providing services to taxonomists for standard genome sequencing and annotation.</title>
        <authorList>
            <consortium name="The Broad Institute Genomics Platform"/>
            <consortium name="The Broad Institute Genome Sequencing Center for Infectious Disease"/>
            <person name="Wu L."/>
            <person name="Ma J."/>
        </authorList>
    </citation>
    <scope>NUCLEOTIDE SEQUENCE [LARGE SCALE GENOMIC DNA]</scope>
    <source>
        <strain evidence="2">JCM 9687</strain>
    </source>
</reference>
<dbReference type="PANTHER" id="PTHR47691:SF3">
    <property type="entry name" value="HTH-TYPE TRANSCRIPTIONAL REGULATOR RV0890C-RELATED"/>
    <property type="match status" value="1"/>
</dbReference>
<accession>A0ABP6RU25</accession>
<sequence>MSDGPEIANSASGTVGGPVVQAGAHYGDNYFGTGPARTPHEIRPLTGDFVNRERERARLREHLAHSDGTRGSKIVMLTGLPGVGKSATARHVAGEVDVYPGGELFVDFGSLRGADGAAISDALGDCLRRLGVQDKAMPATLAGRTELYQTWTSGKPLLVLLDDVAEPAEVEPFVPNAPGSSVLVTSNRRLSELLPDETSVVEIEPLGDEAGSALMQALCGTRRAEQEPAAMRELARLCGGFPEMLRSMAAALRKHPSLRVAELVAENRADGARLTSPFNVACKMLPAAAAELYRRLALLPVGEFGRDLVSAAAGTDRSHWELGELLDAHLLVDEGDGRYRMHDLVRAHARALAEQHDSAEDRAATLRRIVRHCLHRAAFADLAVLGAGRLRITDHAELLAGQRQPFTGDRAKQDAVDWMDAERGALAAVLRSAVDGGLNREAWQLAEALTALYVNRRHLVEWVGATELGVRAAELDGRPDAAARLGSFASRALTDLGHLDRARAELDAALPVAERLGRPRLTASVHELVGRYHDATGEPAAAVDAYRRAIELFTAAGDARGRAFVGYFLGCAEYALGEHERALDTLRDALRLIRDVPDERMAGRALAAIGTAHAHLGAHDAATAALDEAIAVLTAGEDHYYAAQAREALADVAAARGDAELRQENLRAALAVYERYGSPRAAGVREALAALG</sequence>
<dbReference type="EMBL" id="BAAAYK010000038">
    <property type="protein sequence ID" value="GAA3359907.1"/>
    <property type="molecule type" value="Genomic_DNA"/>
</dbReference>
<dbReference type="InterPro" id="IPR019734">
    <property type="entry name" value="TPR_rpt"/>
</dbReference>
<gene>
    <name evidence="1" type="ORF">GCM10020366_37770</name>
</gene>
<protein>
    <submittedName>
        <fullName evidence="1">Tetratricopeptide repeat protein</fullName>
    </submittedName>
</protein>
<name>A0ABP6RU25_9PSEU</name>
<proteinExistence type="predicted"/>